<dbReference type="InterPro" id="IPR056413">
    <property type="entry name" value="TPR_CcmH_CycH"/>
</dbReference>
<evidence type="ECO:0000313" key="9">
    <source>
        <dbReference type="Proteomes" id="UP000663570"/>
    </source>
</evidence>
<dbReference type="NCBIfam" id="TIGR03142">
    <property type="entry name" value="cytochro_ccmI"/>
    <property type="match status" value="1"/>
</dbReference>
<feature type="domain" description="Cytochrome c-type biogenesis protein H Ig-like" evidence="6">
    <location>
        <begin position="306"/>
        <end position="408"/>
    </location>
</feature>
<dbReference type="Pfam" id="PF23892">
    <property type="entry name" value="Ig_CycH"/>
    <property type="match status" value="1"/>
</dbReference>
<dbReference type="EMBL" id="CP071060">
    <property type="protein sequence ID" value="QSI78246.1"/>
    <property type="molecule type" value="Genomic_DNA"/>
</dbReference>
<comment type="subcellular location">
    <subcellularLocation>
        <location evidence="1">Cell envelope</location>
    </subcellularLocation>
</comment>
<dbReference type="SUPFAM" id="SSF48452">
    <property type="entry name" value="TPR-like"/>
    <property type="match status" value="1"/>
</dbReference>
<accession>A0ABX7M939</accession>
<name>A0ABX7M939_9RHOO</name>
<evidence type="ECO:0000256" key="1">
    <source>
        <dbReference type="ARBA" id="ARBA00004196"/>
    </source>
</evidence>
<feature type="domain" description="Cytochrome c-type biogenesis protein H TPR" evidence="7">
    <location>
        <begin position="128"/>
        <end position="259"/>
    </location>
</feature>
<dbReference type="InterPro" id="IPR011990">
    <property type="entry name" value="TPR-like_helical_dom_sf"/>
</dbReference>
<dbReference type="Gene3D" id="1.25.40.10">
    <property type="entry name" value="Tetratricopeptide repeat domain"/>
    <property type="match status" value="1"/>
</dbReference>
<keyword evidence="9" id="KW-1185">Reference proteome</keyword>
<evidence type="ECO:0000259" key="6">
    <source>
        <dbReference type="Pfam" id="PF23892"/>
    </source>
</evidence>
<evidence type="ECO:0000256" key="5">
    <source>
        <dbReference type="SAM" id="MobiDB-lite"/>
    </source>
</evidence>
<evidence type="ECO:0000259" key="7">
    <source>
        <dbReference type="Pfam" id="PF23914"/>
    </source>
</evidence>
<reference evidence="8 9" key="1">
    <citation type="submission" date="2021-02" db="EMBL/GenBank/DDBJ databases">
        <title>Niveibacterium changnyeongensis HC41.</title>
        <authorList>
            <person name="Kang M."/>
        </authorList>
    </citation>
    <scope>NUCLEOTIDE SEQUENCE [LARGE SCALE GENOMIC DNA]</scope>
    <source>
        <strain evidence="8 9">HC41</strain>
    </source>
</reference>
<keyword evidence="2" id="KW-0677">Repeat</keyword>
<dbReference type="PANTHER" id="PTHR47870">
    <property type="entry name" value="CYTOCHROME C-TYPE BIOGENESIS PROTEIN CCMH"/>
    <property type="match status" value="1"/>
</dbReference>
<keyword evidence="4" id="KW-0802">TPR repeat</keyword>
<sequence length="412" mass="43255">MTTFIIAAALIALFALALIARPFIFSRKQHDEVSMARLNARILRDEIATLERERDRGALTAAEFDAAREDIHRRLLEEGDTAAPVQRASRPWLTLGPVALMLPLLAVVLYLQLGTPAAVTGNPHAAAAPNGMPDINKMVESLAAKLEANPDNPTGWAMLGRSYKVMNRFADAAAAFERIGPALEQNADWLAEYADVLAMNAGGKLEGKPEALVKQALQVDPNNQLALMLAGSGAAGRHDYAAAVGYFERALPQVAPESEDARFLKDAIAQVKGQMGGAAPTAPAAAEPTAKAPEQAPAASQRSLALAIGIAPAMKAEASGKTLFVIARAPGERMPLAVVRRSADTLPATITLDDSASLNAQRPLSSVAKLEIEARISASGVAQAASGDLYGTANVADASVSALALQIDQRRP</sequence>
<dbReference type="InterPro" id="IPR017560">
    <property type="entry name" value="Cyt_c_biogenesis_CcmI"/>
</dbReference>
<dbReference type="Proteomes" id="UP000663570">
    <property type="component" value="Chromosome"/>
</dbReference>
<feature type="compositionally biased region" description="Low complexity" evidence="5">
    <location>
        <begin position="278"/>
        <end position="298"/>
    </location>
</feature>
<dbReference type="PANTHER" id="PTHR47870:SF4">
    <property type="entry name" value="CYTOCHROME C-TYPE BIOGENESIS PROTEIN CYCH"/>
    <property type="match status" value="1"/>
</dbReference>
<keyword evidence="3" id="KW-0201">Cytochrome c-type biogenesis</keyword>
<protein>
    <submittedName>
        <fullName evidence="8">C-type cytochrome biogenesis protein CcmI</fullName>
    </submittedName>
</protein>
<evidence type="ECO:0000256" key="3">
    <source>
        <dbReference type="ARBA" id="ARBA00022748"/>
    </source>
</evidence>
<proteinExistence type="predicted"/>
<evidence type="ECO:0000313" key="8">
    <source>
        <dbReference type="EMBL" id="QSI78246.1"/>
    </source>
</evidence>
<evidence type="ECO:0000256" key="2">
    <source>
        <dbReference type="ARBA" id="ARBA00022737"/>
    </source>
</evidence>
<dbReference type="RefSeq" id="WP_206255565.1">
    <property type="nucleotide sequence ID" value="NZ_CP071060.1"/>
</dbReference>
<organism evidence="8 9">
    <name type="scientific">Niveibacterium microcysteis</name>
    <dbReference type="NCBI Taxonomy" id="2811415"/>
    <lineage>
        <taxon>Bacteria</taxon>
        <taxon>Pseudomonadati</taxon>
        <taxon>Pseudomonadota</taxon>
        <taxon>Betaproteobacteria</taxon>
        <taxon>Rhodocyclales</taxon>
        <taxon>Rhodocyclaceae</taxon>
        <taxon>Niveibacterium</taxon>
    </lineage>
</organism>
<dbReference type="InterPro" id="IPR056412">
    <property type="entry name" value="Ig_CycH"/>
</dbReference>
<evidence type="ECO:0000256" key="4">
    <source>
        <dbReference type="ARBA" id="ARBA00022803"/>
    </source>
</evidence>
<dbReference type="InterPro" id="IPR051263">
    <property type="entry name" value="C-type_cytochrome_biogenesis"/>
</dbReference>
<feature type="region of interest" description="Disordered" evidence="5">
    <location>
        <begin position="277"/>
        <end position="298"/>
    </location>
</feature>
<gene>
    <name evidence="8" type="primary">ccmI</name>
    <name evidence="8" type="ORF">JY500_06335</name>
</gene>
<dbReference type="Pfam" id="PF23914">
    <property type="entry name" value="TPR_CcmH_CycH"/>
    <property type="match status" value="1"/>
</dbReference>